<dbReference type="PROSITE" id="PS50113">
    <property type="entry name" value="PAC"/>
    <property type="match status" value="1"/>
</dbReference>
<reference evidence="5 6" key="1">
    <citation type="submission" date="2018-12" db="EMBL/GenBank/DDBJ databases">
        <title>First genome draft of Desulfovibrio legallis sp. nov.</title>
        <authorList>
            <person name="Ben Dhia O."/>
            <person name="Najjari A."/>
            <person name="Ferjani R."/>
            <person name="Fhoula I."/>
            <person name="Fardeau M.-L."/>
            <person name="Boudabbous A."/>
            <person name="Ouzari H.I."/>
        </authorList>
    </citation>
    <scope>NUCLEOTIDE SEQUENCE [LARGE SCALE GENOMIC DNA]</scope>
    <source>
        <strain evidence="5 6">H1T</strain>
    </source>
</reference>
<dbReference type="RefSeq" id="WP_130957889.1">
    <property type="nucleotide sequence ID" value="NZ_JBHSHA010000009.1"/>
</dbReference>
<dbReference type="InterPro" id="IPR013656">
    <property type="entry name" value="PAS_4"/>
</dbReference>
<evidence type="ECO:0000259" key="3">
    <source>
        <dbReference type="PROSITE" id="PS50113"/>
    </source>
</evidence>
<keyword evidence="1" id="KW-0812">Transmembrane</keyword>
<keyword evidence="1" id="KW-0472">Membrane</keyword>
<feature type="domain" description="PAC" evidence="3">
    <location>
        <begin position="443"/>
        <end position="497"/>
    </location>
</feature>
<accession>A0A6H3F5P9</accession>
<evidence type="ECO:0000259" key="2">
    <source>
        <dbReference type="PROSITE" id="PS50112"/>
    </source>
</evidence>
<dbReference type="InterPro" id="IPR003607">
    <property type="entry name" value="HD/PDEase_dom"/>
</dbReference>
<evidence type="ECO:0000259" key="4">
    <source>
        <dbReference type="PROSITE" id="PS51832"/>
    </source>
</evidence>
<dbReference type="InterPro" id="IPR035965">
    <property type="entry name" value="PAS-like_dom_sf"/>
</dbReference>
<evidence type="ECO:0000313" key="5">
    <source>
        <dbReference type="EMBL" id="TBH80467.1"/>
    </source>
</evidence>
<gene>
    <name evidence="5" type="ORF">EB812_04780</name>
</gene>
<dbReference type="Gene3D" id="3.30.450.20">
    <property type="entry name" value="PAS domain"/>
    <property type="match status" value="1"/>
</dbReference>
<dbReference type="PANTHER" id="PTHR43155:SF2">
    <property type="entry name" value="CYCLIC DI-GMP PHOSPHODIESTERASE PA4108"/>
    <property type="match status" value="1"/>
</dbReference>
<evidence type="ECO:0000256" key="1">
    <source>
        <dbReference type="SAM" id="Phobius"/>
    </source>
</evidence>
<sequence length="696" mass="76168">MSTQENPDQKSRRHNRRAGLAMLGLFALAVVCIAVSANWYLRNARQRQWHETAQSLSVQTANQVALLTVWSGSLTDQVRTFVGQDWLRLFAAEAANTGQPAAAVLELAATLEAEPMSLTAPLQDTAAPLAALAPRLPATLRQLRDFKEKNSFLRVSLLNATGEIFLSAGKPPQLDEAQRTSALKAFSDKQPVFLPARREDGLLVMDMAYPVFTPLYMDASGVGVPAVLLLSANVSPVVKAVSHTGESAILQALGNSLQRLDPQTGPHNLPGWQLENGRLPPAMREDNALPEHWRQSYCLAEPVPGLPWLVAQGVPAPELEAQYAHIRKNALLASLVFTALAGIMLAALWWWLVGRNERAVADQLRRLYRVVNQQKQIMDGVNSALSAGIVLNDFNGRLFYANQGFARMTGLPAEQLPGMAHTDLGPDLARSLVTHTLAVYQTQSLSSFTETLPIRGQTRYFLTSCTPFRDEQSRITGVVSVYSDMTELALAQQRAQLMVTQAVNAFVRAIEAVDAYLRGHSDFTAQLAVLLARQLGRDDPETLATLRTAAKLSQLGMIQLPKELLTKSGSLTPDERAQLERHVDYAREALAGIDFGLPVLEAMTQMHERLDGSGYPDHLQGENICPNARILAVANTFCALVRPRSYRTALPVDAALKLLKTTPPSYDPQVIAALQTILGTDEGKTFFTRLQNGQEA</sequence>
<feature type="transmembrane region" description="Helical" evidence="1">
    <location>
        <begin position="330"/>
        <end position="352"/>
    </location>
</feature>
<dbReference type="NCBIfam" id="TIGR00229">
    <property type="entry name" value="sensory_box"/>
    <property type="match status" value="1"/>
</dbReference>
<dbReference type="Pfam" id="PF08448">
    <property type="entry name" value="PAS_4"/>
    <property type="match status" value="1"/>
</dbReference>
<dbReference type="AlphaFoldDB" id="A0A6H3F5P9"/>
<dbReference type="Pfam" id="PF13487">
    <property type="entry name" value="HD_5"/>
    <property type="match status" value="1"/>
</dbReference>
<dbReference type="EMBL" id="SIXC01000005">
    <property type="protein sequence ID" value="TBH80467.1"/>
    <property type="molecule type" value="Genomic_DNA"/>
</dbReference>
<comment type="caution">
    <text evidence="5">The sequence shown here is derived from an EMBL/GenBank/DDBJ whole genome shotgun (WGS) entry which is preliminary data.</text>
</comment>
<keyword evidence="6" id="KW-1185">Reference proteome</keyword>
<dbReference type="InterPro" id="IPR037522">
    <property type="entry name" value="HD_GYP_dom"/>
</dbReference>
<protein>
    <submittedName>
        <fullName evidence="5">PAS domain S-box protein</fullName>
    </submittedName>
</protein>
<dbReference type="PROSITE" id="PS51832">
    <property type="entry name" value="HD_GYP"/>
    <property type="match status" value="1"/>
</dbReference>
<dbReference type="Gene3D" id="1.10.3210.10">
    <property type="entry name" value="Hypothetical protein af1432"/>
    <property type="match status" value="1"/>
</dbReference>
<evidence type="ECO:0000313" key="6">
    <source>
        <dbReference type="Proteomes" id="UP000292919"/>
    </source>
</evidence>
<proteinExistence type="predicted"/>
<dbReference type="InterPro" id="IPR000014">
    <property type="entry name" value="PAS"/>
</dbReference>
<feature type="domain" description="HD-GYP" evidence="4">
    <location>
        <begin position="495"/>
        <end position="690"/>
    </location>
</feature>
<dbReference type="CDD" id="cd00077">
    <property type="entry name" value="HDc"/>
    <property type="match status" value="1"/>
</dbReference>
<dbReference type="InterPro" id="IPR000700">
    <property type="entry name" value="PAS-assoc_C"/>
</dbReference>
<dbReference type="CDD" id="cd00130">
    <property type="entry name" value="PAS"/>
    <property type="match status" value="1"/>
</dbReference>
<feature type="domain" description="PAS" evidence="2">
    <location>
        <begin position="373"/>
        <end position="418"/>
    </location>
</feature>
<dbReference type="SUPFAM" id="SSF109604">
    <property type="entry name" value="HD-domain/PDEase-like"/>
    <property type="match status" value="1"/>
</dbReference>
<feature type="transmembrane region" description="Helical" evidence="1">
    <location>
        <begin position="20"/>
        <end position="41"/>
    </location>
</feature>
<name>A0A6H3F5P9_9BACT</name>
<keyword evidence="1" id="KW-1133">Transmembrane helix</keyword>
<dbReference type="Proteomes" id="UP000292919">
    <property type="component" value="Unassembled WGS sequence"/>
</dbReference>
<dbReference type="SUPFAM" id="SSF55785">
    <property type="entry name" value="PYP-like sensor domain (PAS domain)"/>
    <property type="match status" value="1"/>
</dbReference>
<dbReference type="PROSITE" id="PS50112">
    <property type="entry name" value="PAS"/>
    <property type="match status" value="1"/>
</dbReference>
<organism evidence="5 6">
    <name type="scientific">Desulfovibrio legallii</name>
    <dbReference type="NCBI Taxonomy" id="571438"/>
    <lineage>
        <taxon>Bacteria</taxon>
        <taxon>Pseudomonadati</taxon>
        <taxon>Thermodesulfobacteriota</taxon>
        <taxon>Desulfovibrionia</taxon>
        <taxon>Desulfovibrionales</taxon>
        <taxon>Desulfovibrionaceae</taxon>
        <taxon>Desulfovibrio</taxon>
    </lineage>
</organism>
<dbReference type="PANTHER" id="PTHR43155">
    <property type="entry name" value="CYCLIC DI-GMP PHOSPHODIESTERASE PA4108-RELATED"/>
    <property type="match status" value="1"/>
</dbReference>